<name>A0A7W7D3H6_9ACTN</name>
<dbReference type="Proteomes" id="UP000542210">
    <property type="component" value="Unassembled WGS sequence"/>
</dbReference>
<keyword evidence="4" id="KW-0574">Periplasm</keyword>
<dbReference type="InterPro" id="IPR001188">
    <property type="entry name" value="Sperm_putr-bd"/>
</dbReference>
<feature type="signal peptide" evidence="5">
    <location>
        <begin position="1"/>
        <end position="24"/>
    </location>
</feature>
<keyword evidence="2" id="KW-0813">Transport</keyword>
<keyword evidence="3 5" id="KW-0732">Signal</keyword>
<evidence type="ECO:0000256" key="3">
    <source>
        <dbReference type="ARBA" id="ARBA00022729"/>
    </source>
</evidence>
<evidence type="ECO:0000313" key="6">
    <source>
        <dbReference type="EMBL" id="MBB4699645.1"/>
    </source>
</evidence>
<organism evidence="6 7">
    <name type="scientific">Sphaerisporangium siamense</name>
    <dbReference type="NCBI Taxonomy" id="795645"/>
    <lineage>
        <taxon>Bacteria</taxon>
        <taxon>Bacillati</taxon>
        <taxon>Actinomycetota</taxon>
        <taxon>Actinomycetes</taxon>
        <taxon>Streptosporangiales</taxon>
        <taxon>Streptosporangiaceae</taxon>
        <taxon>Sphaerisporangium</taxon>
    </lineage>
</organism>
<dbReference type="Pfam" id="PF13416">
    <property type="entry name" value="SBP_bac_8"/>
    <property type="match status" value="1"/>
</dbReference>
<dbReference type="CDD" id="cd13590">
    <property type="entry name" value="PBP2_PotD_PotF_like"/>
    <property type="match status" value="1"/>
</dbReference>
<accession>A0A7W7D3H6</accession>
<dbReference type="InterPro" id="IPR006059">
    <property type="entry name" value="SBP"/>
</dbReference>
<evidence type="ECO:0000256" key="4">
    <source>
        <dbReference type="ARBA" id="ARBA00022764"/>
    </source>
</evidence>
<dbReference type="GO" id="GO:0015846">
    <property type="term" value="P:polyamine transport"/>
    <property type="evidence" value="ECO:0007669"/>
    <property type="project" value="InterPro"/>
</dbReference>
<evidence type="ECO:0000256" key="1">
    <source>
        <dbReference type="ARBA" id="ARBA00004418"/>
    </source>
</evidence>
<evidence type="ECO:0000256" key="2">
    <source>
        <dbReference type="ARBA" id="ARBA00022448"/>
    </source>
</evidence>
<dbReference type="RefSeq" id="WP_203959512.1">
    <property type="nucleotide sequence ID" value="NZ_BOOV01000053.1"/>
</dbReference>
<evidence type="ECO:0000313" key="7">
    <source>
        <dbReference type="Proteomes" id="UP000542210"/>
    </source>
</evidence>
<dbReference type="PANTHER" id="PTHR30222:SF17">
    <property type="entry name" value="SPERMIDINE_PUTRESCINE-BINDING PERIPLASMIC PROTEIN"/>
    <property type="match status" value="1"/>
</dbReference>
<proteinExistence type="predicted"/>
<dbReference type="PRINTS" id="PR00909">
    <property type="entry name" value="SPERMDNBNDNG"/>
</dbReference>
<dbReference type="SUPFAM" id="SSF53850">
    <property type="entry name" value="Periplasmic binding protein-like II"/>
    <property type="match status" value="1"/>
</dbReference>
<comment type="subcellular location">
    <subcellularLocation>
        <location evidence="1">Periplasm</location>
    </subcellularLocation>
</comment>
<dbReference type="GO" id="GO:0042597">
    <property type="term" value="C:periplasmic space"/>
    <property type="evidence" value="ECO:0007669"/>
    <property type="project" value="UniProtKB-SubCell"/>
</dbReference>
<dbReference type="EMBL" id="JACHND010000001">
    <property type="protein sequence ID" value="MBB4699645.1"/>
    <property type="molecule type" value="Genomic_DNA"/>
</dbReference>
<dbReference type="PANTHER" id="PTHR30222">
    <property type="entry name" value="SPERMIDINE/PUTRESCINE-BINDING PERIPLASMIC PROTEIN"/>
    <property type="match status" value="1"/>
</dbReference>
<feature type="chain" id="PRO_5030971613" evidence="5">
    <location>
        <begin position="25"/>
        <end position="379"/>
    </location>
</feature>
<comment type="caution">
    <text evidence="6">The sequence shown here is derived from an EMBL/GenBank/DDBJ whole genome shotgun (WGS) entry which is preliminary data.</text>
</comment>
<sequence length="379" mass="41704">MSRSRYSRRLPAAVAALGSMLALAACGGGPATEGVALSAAANQLDLNADLSKQTPLSITIWDNYSPKDMPQRVKDRLGFDVKIVLHDTNEMAFARVTNTIGTPSDVDVAFVSGQYAQALNEQGWLEPIHPELIPNLANLYPEASQLSFDKGNKFSVPYTWGTTGLCYRTDMVQTPPTSWNDLLNPAPELRGKVTMMTTERWLALPALKALGYSINTTDDKQLAQAKEVLLRTKKSLLAYDDTTFTERLEKGEAAMVESFDRRCPTQNPKIKFVVPKEGSDLWADTMVVMKSSKKKEAAHAFINYLLDPAVQSWVAENILTKVPNKAAMDLIARNDPELIAKNLPLQMTPAELLQGETINDVGDAASKYSRLATEMTVHQ</sequence>
<dbReference type="AlphaFoldDB" id="A0A7W7D3H6"/>
<dbReference type="PROSITE" id="PS51257">
    <property type="entry name" value="PROKAR_LIPOPROTEIN"/>
    <property type="match status" value="1"/>
</dbReference>
<dbReference type="Gene3D" id="3.40.190.10">
    <property type="entry name" value="Periplasmic binding protein-like II"/>
    <property type="match status" value="2"/>
</dbReference>
<dbReference type="GO" id="GO:0019808">
    <property type="term" value="F:polyamine binding"/>
    <property type="evidence" value="ECO:0007669"/>
    <property type="project" value="InterPro"/>
</dbReference>
<keyword evidence="7" id="KW-1185">Reference proteome</keyword>
<protein>
    <submittedName>
        <fullName evidence="6">Spermidine/putrescine transport system substrate-binding protein</fullName>
    </submittedName>
</protein>
<reference evidence="6 7" key="1">
    <citation type="submission" date="2020-08" db="EMBL/GenBank/DDBJ databases">
        <title>Sequencing the genomes of 1000 actinobacteria strains.</title>
        <authorList>
            <person name="Klenk H.-P."/>
        </authorList>
    </citation>
    <scope>NUCLEOTIDE SEQUENCE [LARGE SCALE GENOMIC DNA]</scope>
    <source>
        <strain evidence="6 7">DSM 45784</strain>
    </source>
</reference>
<evidence type="ECO:0000256" key="5">
    <source>
        <dbReference type="SAM" id="SignalP"/>
    </source>
</evidence>
<gene>
    <name evidence="6" type="ORF">BJ982_001189</name>
</gene>